<accession>A0A2P2ILH7</accession>
<protein>
    <submittedName>
        <fullName evidence="1">Uncharacterized protein</fullName>
    </submittedName>
</protein>
<organism evidence="1">
    <name type="scientific">Rhizophora mucronata</name>
    <name type="common">Asiatic mangrove</name>
    <dbReference type="NCBI Taxonomy" id="61149"/>
    <lineage>
        <taxon>Eukaryota</taxon>
        <taxon>Viridiplantae</taxon>
        <taxon>Streptophyta</taxon>
        <taxon>Embryophyta</taxon>
        <taxon>Tracheophyta</taxon>
        <taxon>Spermatophyta</taxon>
        <taxon>Magnoliopsida</taxon>
        <taxon>eudicotyledons</taxon>
        <taxon>Gunneridae</taxon>
        <taxon>Pentapetalae</taxon>
        <taxon>rosids</taxon>
        <taxon>fabids</taxon>
        <taxon>Malpighiales</taxon>
        <taxon>Rhizophoraceae</taxon>
        <taxon>Rhizophora</taxon>
    </lineage>
</organism>
<name>A0A2P2ILH7_RHIMU</name>
<reference evidence="1" key="1">
    <citation type="submission" date="2018-02" db="EMBL/GenBank/DDBJ databases">
        <title>Rhizophora mucronata_Transcriptome.</title>
        <authorList>
            <person name="Meera S.P."/>
            <person name="Sreeshan A."/>
            <person name="Augustine A."/>
        </authorList>
    </citation>
    <scope>NUCLEOTIDE SEQUENCE</scope>
    <source>
        <tissue evidence="1">Leaf</tissue>
    </source>
</reference>
<sequence>MCSLLYILLNCSLFR</sequence>
<dbReference type="EMBL" id="GGEC01001568">
    <property type="protein sequence ID" value="MBW82051.1"/>
    <property type="molecule type" value="Transcribed_RNA"/>
</dbReference>
<proteinExistence type="predicted"/>
<evidence type="ECO:0000313" key="1">
    <source>
        <dbReference type="EMBL" id="MBW82051.1"/>
    </source>
</evidence>